<sequence>METKPERHSMINGPLISVPHRDTIRLLEVYVKRSISLNDGNLIEKRKERKEKWVTKKHRRHSSDPSLHLDDQLNDEEASTVVEPLPVRSGPLPSEVSSAKPGKKSKKTKKPSFWKGLFSIFSRKSNEDKDDEPDSGPEAPDAFEDDNVSTAPTNCLPTPTITLQKKKSLRRKSSRRRASKKHRSLIKPNKLSQDHNLADITGVEAVEPTYSYYEKVSEELEKIVHEVKVKEEVRPLLDEELMNRILALTKEESDAIDDKLKDNSTLNNFFQGMSYTSFQRLADAYLEKEAPPTTEPLTVLPTAPELVKLAFTLDFTARIAGLSRQNLSHITCLGNRYLQDRFEYKQACTDHPWSDCDD</sequence>
<dbReference type="RefSeq" id="XP_029007648.1">
    <property type="nucleotide sequence ID" value="XM_029151815.3"/>
</dbReference>
<feature type="compositionally biased region" description="Acidic residues" evidence="2">
    <location>
        <begin position="128"/>
        <end position="147"/>
    </location>
</feature>
<feature type="compositionally biased region" description="Basic and acidic residues" evidence="2">
    <location>
        <begin position="44"/>
        <end position="54"/>
    </location>
</feature>
<evidence type="ECO:0000256" key="1">
    <source>
        <dbReference type="ARBA" id="ARBA00022703"/>
    </source>
</evidence>
<gene>
    <name evidence="4 5" type="primary">LOC114856126</name>
</gene>
<organism evidence="3 4">
    <name type="scientific">Betta splendens</name>
    <name type="common">Siamese fighting fish</name>
    <dbReference type="NCBI Taxonomy" id="158456"/>
    <lineage>
        <taxon>Eukaryota</taxon>
        <taxon>Metazoa</taxon>
        <taxon>Chordata</taxon>
        <taxon>Craniata</taxon>
        <taxon>Vertebrata</taxon>
        <taxon>Euteleostomi</taxon>
        <taxon>Actinopterygii</taxon>
        <taxon>Neopterygii</taxon>
        <taxon>Teleostei</taxon>
        <taxon>Neoteleostei</taxon>
        <taxon>Acanthomorphata</taxon>
        <taxon>Anabantaria</taxon>
        <taxon>Anabantiformes</taxon>
        <taxon>Anabantoidei</taxon>
        <taxon>Osphronemidae</taxon>
        <taxon>Betta</taxon>
    </lineage>
</organism>
<dbReference type="AlphaFoldDB" id="A0A6P7MMJ2"/>
<feature type="compositionally biased region" description="Basic residues" evidence="2">
    <location>
        <begin position="164"/>
        <end position="185"/>
    </location>
</feature>
<dbReference type="RefSeq" id="XP_029007649.1">
    <property type="nucleotide sequence ID" value="XM_029151816.3"/>
</dbReference>
<protein>
    <submittedName>
        <fullName evidence="4 5">Uncharacterized protein LOC114856126</fullName>
    </submittedName>
</protein>
<dbReference type="GO" id="GO:2001236">
    <property type="term" value="P:regulation of extrinsic apoptotic signaling pathway"/>
    <property type="evidence" value="ECO:0007669"/>
    <property type="project" value="TreeGrafter"/>
</dbReference>
<feature type="compositionally biased region" description="Basic residues" evidence="2">
    <location>
        <begin position="101"/>
        <end position="110"/>
    </location>
</feature>
<dbReference type="OrthoDB" id="9836802at2759"/>
<dbReference type="GeneID" id="114856126"/>
<proteinExistence type="predicted"/>
<dbReference type="KEGG" id="bspl:114856126"/>
<keyword evidence="1" id="KW-0053">Apoptosis</keyword>
<reference evidence="4 5" key="1">
    <citation type="submission" date="2025-04" db="UniProtKB">
        <authorList>
            <consortium name="RefSeq"/>
        </authorList>
    </citation>
    <scope>IDENTIFICATION</scope>
</reference>
<name>A0A6P7MMJ2_BETSP</name>
<keyword evidence="3" id="KW-1185">Reference proteome</keyword>
<dbReference type="GO" id="GO:0006915">
    <property type="term" value="P:apoptotic process"/>
    <property type="evidence" value="ECO:0007669"/>
    <property type="project" value="UniProtKB-KW"/>
</dbReference>
<feature type="region of interest" description="Disordered" evidence="2">
    <location>
        <begin position="44"/>
        <end position="110"/>
    </location>
</feature>
<evidence type="ECO:0000313" key="5">
    <source>
        <dbReference type="RefSeq" id="XP_029007649.1"/>
    </source>
</evidence>
<dbReference type="PANTHER" id="PTHR14965">
    <property type="entry name" value="SI:CH73-248E21.1"/>
    <property type="match status" value="1"/>
</dbReference>
<evidence type="ECO:0000313" key="4">
    <source>
        <dbReference type="RefSeq" id="XP_029007648.1"/>
    </source>
</evidence>
<dbReference type="Proteomes" id="UP000515150">
    <property type="component" value="Chromosome 5"/>
</dbReference>
<evidence type="ECO:0000256" key="2">
    <source>
        <dbReference type="SAM" id="MobiDB-lite"/>
    </source>
</evidence>
<dbReference type="PANTHER" id="PTHR14965:SF9">
    <property type="entry name" value="APOPTOSIS FACILITATOR BCL-2-LIKE PROTEIN 14"/>
    <property type="match status" value="1"/>
</dbReference>
<feature type="region of interest" description="Disordered" evidence="2">
    <location>
        <begin position="125"/>
        <end position="191"/>
    </location>
</feature>
<evidence type="ECO:0000313" key="3">
    <source>
        <dbReference type="Proteomes" id="UP000515150"/>
    </source>
</evidence>
<accession>A0A6P7MMJ2</accession>
<feature type="compositionally biased region" description="Polar residues" evidence="2">
    <location>
        <begin position="148"/>
        <end position="163"/>
    </location>
</feature>